<dbReference type="OrthoDB" id="1329056at2"/>
<organism evidence="3 4">
    <name type="scientific">Mucilaginibacter pallidiroseus</name>
    <dbReference type="NCBI Taxonomy" id="2599295"/>
    <lineage>
        <taxon>Bacteria</taxon>
        <taxon>Pseudomonadati</taxon>
        <taxon>Bacteroidota</taxon>
        <taxon>Sphingobacteriia</taxon>
        <taxon>Sphingobacteriales</taxon>
        <taxon>Sphingobacteriaceae</taxon>
        <taxon>Mucilaginibacter</taxon>
    </lineage>
</organism>
<feature type="signal peptide" evidence="1">
    <location>
        <begin position="1"/>
        <end position="23"/>
    </location>
</feature>
<feature type="domain" description="Polysaccharide lyase 14" evidence="2">
    <location>
        <begin position="126"/>
        <end position="187"/>
    </location>
</feature>
<dbReference type="RefSeq" id="WP_146382638.1">
    <property type="nucleotide sequence ID" value="NZ_VOEJ01000007.1"/>
</dbReference>
<reference evidence="3 4" key="1">
    <citation type="submission" date="2019-07" db="EMBL/GenBank/DDBJ databases">
        <authorList>
            <person name="Kim J."/>
        </authorList>
    </citation>
    <scope>NUCLEOTIDE SEQUENCE [LARGE SCALE GENOMIC DNA]</scope>
    <source>
        <strain evidence="4">dk17</strain>
    </source>
</reference>
<dbReference type="PROSITE" id="PS51257">
    <property type="entry name" value="PROKAR_LIPOPROTEIN"/>
    <property type="match status" value="1"/>
</dbReference>
<gene>
    <name evidence="3" type="ORF">FPZ43_14385</name>
</gene>
<accession>A0A563U4S0</accession>
<protein>
    <recommendedName>
        <fullName evidence="2">Polysaccharide lyase 14 domain-containing protein</fullName>
    </recommendedName>
</protein>
<evidence type="ECO:0000256" key="1">
    <source>
        <dbReference type="SAM" id="SignalP"/>
    </source>
</evidence>
<sequence length="200" mass="21445">MKKRTLKISLFVFAAACSFCSCKKGDDISQQGTGAEQSIKDEPAKSVNAVNANWTINWNNRVNGATYTQSMANTDFGNTTTWYGSGGAYTTNGNGGTVGSRVTLQPNLDDGGGLIANSVIAGGSAYEMDYDVKFHSQFNWGRGGKVGFGFGIGEHNTGGDPGTDGNGGTLRLMWYNTGQRVFFSTLPLLQRPTGNFWRHL</sequence>
<evidence type="ECO:0000313" key="3">
    <source>
        <dbReference type="EMBL" id="TWR26350.1"/>
    </source>
</evidence>
<dbReference type="AlphaFoldDB" id="A0A563U4S0"/>
<comment type="caution">
    <text evidence="3">The sequence shown here is derived from an EMBL/GenBank/DDBJ whole genome shotgun (WGS) entry which is preliminary data.</text>
</comment>
<dbReference type="InterPro" id="IPR048958">
    <property type="entry name" value="Polysacc_lyase_14"/>
</dbReference>
<name>A0A563U4S0_9SPHI</name>
<keyword evidence="1" id="KW-0732">Signal</keyword>
<keyword evidence="4" id="KW-1185">Reference proteome</keyword>
<evidence type="ECO:0000259" key="2">
    <source>
        <dbReference type="Pfam" id="PF21294"/>
    </source>
</evidence>
<feature type="chain" id="PRO_5021925757" description="Polysaccharide lyase 14 domain-containing protein" evidence="1">
    <location>
        <begin position="24"/>
        <end position="200"/>
    </location>
</feature>
<dbReference type="Pfam" id="PF21294">
    <property type="entry name" value="Polysacc_lyase_14"/>
    <property type="match status" value="1"/>
</dbReference>
<dbReference type="EMBL" id="VOEJ01000007">
    <property type="protein sequence ID" value="TWR26350.1"/>
    <property type="molecule type" value="Genomic_DNA"/>
</dbReference>
<proteinExistence type="predicted"/>
<evidence type="ECO:0000313" key="4">
    <source>
        <dbReference type="Proteomes" id="UP000320042"/>
    </source>
</evidence>
<dbReference type="Proteomes" id="UP000320042">
    <property type="component" value="Unassembled WGS sequence"/>
</dbReference>
<dbReference type="Gene3D" id="2.60.120.200">
    <property type="match status" value="1"/>
</dbReference>